<dbReference type="PATRIC" id="fig|496833.3.peg.865"/>
<dbReference type="Proteomes" id="UP000006810">
    <property type="component" value="Chromosome"/>
</dbReference>
<name>C4XEY1_MYCFP</name>
<dbReference type="GO" id="GO:0015179">
    <property type="term" value="F:L-amino acid transmembrane transporter activity"/>
    <property type="evidence" value="ECO:0007669"/>
    <property type="project" value="TreeGrafter"/>
</dbReference>
<dbReference type="EMBL" id="AP009608">
    <property type="protein sequence ID" value="BAH69703.1"/>
    <property type="molecule type" value="Genomic_DNA"/>
</dbReference>
<feature type="transmembrane region" description="Helical" evidence="5">
    <location>
        <begin position="141"/>
        <end position="162"/>
    </location>
</feature>
<organism evidence="6 7">
    <name type="scientific">Mycoplasmopsis fermentans (strain ATCC 19989 / NBRC 14854 / NCTC 10117 / PG18)</name>
    <name type="common">Mycoplasma fermentans</name>
    <dbReference type="NCBI Taxonomy" id="496833"/>
    <lineage>
        <taxon>Bacteria</taxon>
        <taxon>Bacillati</taxon>
        <taxon>Mycoplasmatota</taxon>
        <taxon>Mycoplasmoidales</taxon>
        <taxon>Metamycoplasmataceae</taxon>
        <taxon>Mycoplasmopsis</taxon>
    </lineage>
</organism>
<keyword evidence="7" id="KW-1185">Reference proteome</keyword>
<feature type="transmembrane region" description="Helical" evidence="5">
    <location>
        <begin position="99"/>
        <end position="121"/>
    </location>
</feature>
<feature type="transmembrane region" description="Helical" evidence="5">
    <location>
        <begin position="267"/>
        <end position="290"/>
    </location>
</feature>
<dbReference type="InterPro" id="IPR002293">
    <property type="entry name" value="AA/rel_permease1"/>
</dbReference>
<evidence type="ECO:0000256" key="1">
    <source>
        <dbReference type="ARBA" id="ARBA00004141"/>
    </source>
</evidence>
<evidence type="ECO:0000256" key="2">
    <source>
        <dbReference type="ARBA" id="ARBA00022692"/>
    </source>
</evidence>
<accession>C4XEY1</accession>
<comment type="subcellular location">
    <subcellularLocation>
        <location evidence="1">Membrane</location>
        <topology evidence="1">Multi-pass membrane protein</topology>
    </subcellularLocation>
</comment>
<feature type="transmembrane region" description="Helical" evidence="5">
    <location>
        <begin position="412"/>
        <end position="436"/>
    </location>
</feature>
<feature type="transmembrane region" description="Helical" evidence="5">
    <location>
        <begin position="456"/>
        <end position="479"/>
    </location>
</feature>
<dbReference type="InterPro" id="IPR050598">
    <property type="entry name" value="AminoAcid_Transporter"/>
</dbReference>
<dbReference type="KEGG" id="mfp:MBIO_0438"/>
<dbReference type="PIRSF" id="PIRSF006060">
    <property type="entry name" value="AA_transporter"/>
    <property type="match status" value="1"/>
</dbReference>
<sequence length="591" mass="65120">MIMEEKQTKEKKISFIAAMLIVIGGSIGAGIFFKSGAVLKSSHSSLILAIFCWIIASFAVIAMALSLIEISSVKNDNLSLMSWCKVFNSKRIFRASKDFMTYIYLPLTYLFMPMYVIMSLQDGVGALMNKDALTFGTNADWLIWLSISLLMTVYFLTVPAIWSKVGSVQNIVVLSVKFIPLVFITIMGFVLAFTGNGGLNEVNWTMPAPDQTFAEAIKSGKSVTALPKLGAGLGVFLAVAAIFFAYDGFYVAAGIQSEMKEPKKTPLAIFIGLGITTLIYLIVAISMSLNGGSFFGFNGYMSSLFKNEKAGRIVFGLINICISIGVLGIINGFSMWAPRYVEDLLATGDLPFWEKWHKKLNPNKPYVGIIYSLVITIPVVIIFTTIGALAYIADNSDYTIYSSDAHQSMARLYAFCDLMANWTALFTFGFIAVAIYGGIKNRKTNKIEIKNKKKYFLPFAWISVILVGFSLAVTILAPITDMFLLAGVNKDYVDYSVDSSLGNATLEEYVKAIDASRAEMYKNLIISRVALVCVLGIFAMLTFLPAVIEDAINKKKYGSLETYEEYKAQKLAELSKEEATLTKQKPVEVQA</sequence>
<dbReference type="PANTHER" id="PTHR11785">
    <property type="entry name" value="AMINO ACID TRANSPORTER"/>
    <property type="match status" value="1"/>
</dbReference>
<feature type="transmembrane region" description="Helical" evidence="5">
    <location>
        <begin position="310"/>
        <end position="330"/>
    </location>
</feature>
<feature type="transmembrane region" description="Helical" evidence="5">
    <location>
        <begin position="174"/>
        <end position="194"/>
    </location>
</feature>
<reference evidence="6 7" key="1">
    <citation type="journal article" date="2009" name="Curr. Microbiol.">
        <title>Molecular cloning and expression of a novel cholinephosphotransferase involved in glycoglycerophospholipid biosynthesis of Mycoplasma fermentans.</title>
        <authorList>
            <person name="Ishida N."/>
            <person name="Irikura D."/>
            <person name="Matsuda K."/>
            <person name="Sato S."/>
            <person name="Asano K."/>
        </authorList>
    </citation>
    <scope>NUCLEOTIDE SEQUENCE [LARGE SCALE GENOMIC DNA]</scope>
    <source>
        <strain evidence="7">ATCC 19989 / NBRC 14854 / NCTC 10117 / PG18</strain>
    </source>
</reference>
<feature type="transmembrane region" description="Helical" evidence="5">
    <location>
        <begin position="366"/>
        <end position="392"/>
    </location>
</feature>
<gene>
    <name evidence="6" type="ordered locus">MBIO_0438</name>
</gene>
<feature type="transmembrane region" description="Helical" evidence="5">
    <location>
        <begin position="45"/>
        <end position="68"/>
    </location>
</feature>
<dbReference type="Gene3D" id="1.20.1740.10">
    <property type="entry name" value="Amino acid/polyamine transporter I"/>
    <property type="match status" value="1"/>
</dbReference>
<dbReference type="GO" id="GO:0016020">
    <property type="term" value="C:membrane"/>
    <property type="evidence" value="ECO:0007669"/>
    <property type="project" value="UniProtKB-SubCell"/>
</dbReference>
<dbReference type="PANTHER" id="PTHR11785:SF512">
    <property type="entry name" value="SOBREMESA, ISOFORM B"/>
    <property type="match status" value="1"/>
</dbReference>
<keyword evidence="3 5" id="KW-1133">Transmembrane helix</keyword>
<evidence type="ECO:0000313" key="7">
    <source>
        <dbReference type="Proteomes" id="UP000006810"/>
    </source>
</evidence>
<protein>
    <recommendedName>
        <fullName evidence="8">Amino acid permease</fullName>
    </recommendedName>
</protein>
<evidence type="ECO:0000256" key="4">
    <source>
        <dbReference type="ARBA" id="ARBA00023136"/>
    </source>
</evidence>
<evidence type="ECO:0000256" key="3">
    <source>
        <dbReference type="ARBA" id="ARBA00022989"/>
    </source>
</evidence>
<dbReference type="AlphaFoldDB" id="C4XEY1"/>
<dbReference type="HOGENOM" id="CLU_024309_0_0_14"/>
<dbReference type="Pfam" id="PF13520">
    <property type="entry name" value="AA_permease_2"/>
    <property type="match status" value="1"/>
</dbReference>
<keyword evidence="2 5" id="KW-0812">Transmembrane</keyword>
<evidence type="ECO:0008006" key="8">
    <source>
        <dbReference type="Google" id="ProtNLM"/>
    </source>
</evidence>
<feature type="transmembrane region" description="Helical" evidence="5">
    <location>
        <begin position="229"/>
        <end position="255"/>
    </location>
</feature>
<evidence type="ECO:0000256" key="5">
    <source>
        <dbReference type="SAM" id="Phobius"/>
    </source>
</evidence>
<dbReference type="eggNOG" id="COG0531">
    <property type="taxonomic scope" value="Bacteria"/>
</dbReference>
<feature type="transmembrane region" description="Helical" evidence="5">
    <location>
        <begin position="525"/>
        <end position="548"/>
    </location>
</feature>
<keyword evidence="4 5" id="KW-0472">Membrane</keyword>
<proteinExistence type="predicted"/>
<evidence type="ECO:0000313" key="6">
    <source>
        <dbReference type="EMBL" id="BAH69703.1"/>
    </source>
</evidence>
<feature type="transmembrane region" description="Helical" evidence="5">
    <location>
        <begin position="12"/>
        <end position="33"/>
    </location>
</feature>